<accession>A0ABT3N0H7</accession>
<reference evidence="3 4" key="1">
    <citation type="submission" date="2022-10" db="EMBL/GenBank/DDBJ databases">
        <title>High-quality genome sequences of two octocoral-associated bacteria, Endozoicomonas euniceicola EF212 and Endozoicomonas gorgoniicola PS125.</title>
        <authorList>
            <person name="Chiou Y.-J."/>
            <person name="Chen Y.-H."/>
        </authorList>
    </citation>
    <scope>NUCLEOTIDE SEQUENCE [LARGE SCALE GENOMIC DNA]</scope>
    <source>
        <strain evidence="3 4">PS125</strain>
    </source>
</reference>
<dbReference type="Pfam" id="PF11019">
    <property type="entry name" value="DUF2608"/>
    <property type="match status" value="1"/>
</dbReference>
<dbReference type="InterPro" id="IPR022565">
    <property type="entry name" value="DUF2608"/>
</dbReference>
<gene>
    <name evidence="3" type="ORF">NX722_21395</name>
</gene>
<dbReference type="EMBL" id="JAPFCC010000001">
    <property type="protein sequence ID" value="MCW7555132.1"/>
    <property type="molecule type" value="Genomic_DNA"/>
</dbReference>
<keyword evidence="1" id="KW-0732">Signal</keyword>
<proteinExistence type="predicted"/>
<dbReference type="RefSeq" id="WP_262564911.1">
    <property type="nucleotide sequence ID" value="NZ_JAPFCC010000001.1"/>
</dbReference>
<protein>
    <submittedName>
        <fullName evidence="3">DUF2608 domain-containing protein</fullName>
    </submittedName>
</protein>
<feature type="region of interest" description="Disordered" evidence="2">
    <location>
        <begin position="275"/>
        <end position="303"/>
    </location>
</feature>
<comment type="caution">
    <text evidence="3">The sequence shown here is derived from an EMBL/GenBank/DDBJ whole genome shotgun (WGS) entry which is preliminary data.</text>
</comment>
<dbReference type="Proteomes" id="UP001209854">
    <property type="component" value="Unassembled WGS sequence"/>
</dbReference>
<name>A0ABT3N0H7_9GAMM</name>
<organism evidence="3 4">
    <name type="scientific">Endozoicomonas gorgoniicola</name>
    <dbReference type="NCBI Taxonomy" id="1234144"/>
    <lineage>
        <taxon>Bacteria</taxon>
        <taxon>Pseudomonadati</taxon>
        <taxon>Pseudomonadota</taxon>
        <taxon>Gammaproteobacteria</taxon>
        <taxon>Oceanospirillales</taxon>
        <taxon>Endozoicomonadaceae</taxon>
        <taxon>Endozoicomonas</taxon>
    </lineage>
</organism>
<keyword evidence="4" id="KW-1185">Reference proteome</keyword>
<sequence length="303" mass="34104">MRNYYLCLLLFFGIASHGMDPPPTKPKPDAQSCNEIRAIESIAEFISKAVELSHTGRVLVVFDLDNVLIREQKNKPLSQEQYEPEFLQLGPEMWREMKNVRASCAFSMTGSYNAQACGLTHQKPTTSRQNYIPRILAGWVNHLTKITDVIGLTMRSSGSQARLGQLGINLTGQGNVINTLTTQTHFINSQDSGYRKNVIYTNHNPKGNYLLEFYNLSNRYDTVLFIDDLPGNVQNVVNTLSAAGINVLGFWLKSTTLGNYQPPQAEAYKSRAFFYHPEPEGDGDNDNDDTENRESDDSWPDIN</sequence>
<evidence type="ECO:0000313" key="4">
    <source>
        <dbReference type="Proteomes" id="UP001209854"/>
    </source>
</evidence>
<feature type="compositionally biased region" description="Acidic residues" evidence="2">
    <location>
        <begin position="280"/>
        <end position="289"/>
    </location>
</feature>
<evidence type="ECO:0000256" key="2">
    <source>
        <dbReference type="SAM" id="MobiDB-lite"/>
    </source>
</evidence>
<evidence type="ECO:0000256" key="1">
    <source>
        <dbReference type="ARBA" id="ARBA00022729"/>
    </source>
</evidence>
<evidence type="ECO:0000313" key="3">
    <source>
        <dbReference type="EMBL" id="MCW7555132.1"/>
    </source>
</evidence>